<feature type="domain" description="Transcription regulator TrmB N-terminal" evidence="1">
    <location>
        <begin position="8"/>
        <end position="75"/>
    </location>
</feature>
<dbReference type="CDD" id="cd09124">
    <property type="entry name" value="PLDc_like_TrmB_middle"/>
    <property type="match status" value="1"/>
</dbReference>
<comment type="caution">
    <text evidence="3">The sequence shown here is derived from an EMBL/GenBank/DDBJ whole genome shotgun (WGS) entry which is preliminary data.</text>
</comment>
<name>A0A0B3VP91_9FIRM</name>
<evidence type="ECO:0000313" key="3">
    <source>
        <dbReference type="EMBL" id="KHS58606.1"/>
    </source>
</evidence>
<dbReference type="Proteomes" id="UP000031189">
    <property type="component" value="Unassembled WGS sequence"/>
</dbReference>
<evidence type="ECO:0000259" key="2">
    <source>
        <dbReference type="Pfam" id="PF11495"/>
    </source>
</evidence>
<evidence type="ECO:0000313" key="4">
    <source>
        <dbReference type="Proteomes" id="UP000031189"/>
    </source>
</evidence>
<dbReference type="InterPro" id="IPR021586">
    <property type="entry name" value="Tscrpt_reg_TrmB_C"/>
</dbReference>
<dbReference type="PANTHER" id="PTHR34293">
    <property type="entry name" value="HTH-TYPE TRANSCRIPTIONAL REGULATOR TRMBL2"/>
    <property type="match status" value="1"/>
</dbReference>
<keyword evidence="4" id="KW-1185">Reference proteome</keyword>
<feature type="domain" description="Transcription regulator TrmB C-terminal" evidence="2">
    <location>
        <begin position="109"/>
        <end position="209"/>
    </location>
</feature>
<dbReference type="InterPro" id="IPR036390">
    <property type="entry name" value="WH_DNA-bd_sf"/>
</dbReference>
<evidence type="ECO:0000259" key="1">
    <source>
        <dbReference type="Pfam" id="PF01978"/>
    </source>
</evidence>
<dbReference type="InterPro" id="IPR002831">
    <property type="entry name" value="Tscrpt_reg_TrmB_N"/>
</dbReference>
<dbReference type="AlphaFoldDB" id="A0A0B3VP91"/>
<dbReference type="STRING" id="1577792.QX51_01695"/>
<dbReference type="Pfam" id="PF01978">
    <property type="entry name" value="TrmB"/>
    <property type="match status" value="1"/>
</dbReference>
<dbReference type="SUPFAM" id="SSF46785">
    <property type="entry name" value="Winged helix' DNA-binding domain"/>
    <property type="match status" value="1"/>
</dbReference>
<dbReference type="InterPro" id="IPR051797">
    <property type="entry name" value="TrmB-like"/>
</dbReference>
<dbReference type="EMBL" id="JWHR01000022">
    <property type="protein sequence ID" value="KHS58606.1"/>
    <property type="molecule type" value="Genomic_DNA"/>
</dbReference>
<dbReference type="RefSeq" id="WP_039678183.1">
    <property type="nucleotide sequence ID" value="NZ_JWHR01000022.1"/>
</dbReference>
<gene>
    <name evidence="3" type="ORF">QX51_01695</name>
</gene>
<dbReference type="InterPro" id="IPR036388">
    <property type="entry name" value="WH-like_DNA-bd_sf"/>
</dbReference>
<reference evidence="3 4" key="1">
    <citation type="submission" date="2014-12" db="EMBL/GenBank/DDBJ databases">
        <title>Draft genome sequence of Terrisporobacter sp. 08-306576, isolated from the blood culture of a bacteremia patient.</title>
        <authorList>
            <person name="Lund L.C."/>
            <person name="Sydenham T.V."/>
            <person name="Hogh S.V."/>
            <person name="Skov M.N."/>
            <person name="Kemp M."/>
            <person name="Justesen U.S."/>
        </authorList>
    </citation>
    <scope>NUCLEOTIDE SEQUENCE [LARGE SCALE GENOMIC DNA]</scope>
    <source>
        <strain evidence="3 4">08-306576</strain>
    </source>
</reference>
<dbReference type="Pfam" id="PF11495">
    <property type="entry name" value="Regulator_TrmB"/>
    <property type="match status" value="1"/>
</dbReference>
<proteinExistence type="predicted"/>
<dbReference type="Gene3D" id="1.10.10.10">
    <property type="entry name" value="Winged helix-like DNA-binding domain superfamily/Winged helix DNA-binding domain"/>
    <property type="match status" value="1"/>
</dbReference>
<dbReference type="PANTHER" id="PTHR34293:SF1">
    <property type="entry name" value="HTH-TYPE TRANSCRIPTIONAL REGULATOR TRMBL2"/>
    <property type="match status" value="1"/>
</dbReference>
<organism evidence="3 4">
    <name type="scientific">Terrisporobacter othiniensis</name>
    <dbReference type="NCBI Taxonomy" id="1577792"/>
    <lineage>
        <taxon>Bacteria</taxon>
        <taxon>Bacillati</taxon>
        <taxon>Bacillota</taxon>
        <taxon>Clostridia</taxon>
        <taxon>Peptostreptococcales</taxon>
        <taxon>Peptostreptococcaceae</taxon>
        <taxon>Terrisporobacter</taxon>
    </lineage>
</organism>
<protein>
    <submittedName>
        <fullName evidence="3">Transcriptional regulator</fullName>
    </submittedName>
</protein>
<sequence length="266" mass="30936">MDNELNLLNKIGLTDAEAKVYLTLSQNGSLTGYEASKIANVPRSKIYNILQSLIDKGFVLFTQYESNNRYVAVPMSEISSKIKKEMSNNLEKLEESFRIFPLKTNMDNIWHIKNYDNIFEKCREIIKNSTKEILIQIWYEDLNNILDEIIEFQKKSKNIAVVVFGAPKDMDIPELKNLYFHGMGQEKKKEMGGRWITLVSDFKEVIFGQIISKSIAEVIWTESKPMVMLAGEYVRHDVYFYKSAVTLPNEMKQKFGDDLEKIRDIF</sequence>
<accession>A0A0B3VP91</accession>
<dbReference type="OrthoDB" id="1493540at2"/>